<dbReference type="InterPro" id="IPR000998">
    <property type="entry name" value="MAM_dom"/>
</dbReference>
<sequence>MIRATRSEVLTANFRQASHTVHNWRRKFSLGDNLLLRIFLGLCYITGTCCDWKGRMPRGTNELQVTLSRSLQLGHCDLEKTCDWSWDQSVGFKRVTQPVPDRYGPIADASNSENGHFLWFSGNGKAQMWSYAIPRTGSRCMLELSLYQVEMSDGAISLLIITNNTSSIAEEKPGNNNKKWEITSFKLGAISQPHRLLLEMLLPHSNSGIAVDNVRLIDCFPESTPVGTACTEDMFLCNNGSCLNRTRVCDLTKDCADGEDEGLDCDKIPKNARCNFEEGWCGWRNVPGRPLNWTRHRGATPSEKTGPSYDHTYRNASGTYAYVNMSQRGLYGSQGTIESPLYNPTPPYSSDNSTRYYQSCQVRFFYHQYGVNSGSLELYLVQVKPHQNHSELLWRSYGDKSDVWYGQAIVLPDIRYRDCKRTWKGLERGWGKRSRKVAKVLGD</sequence>
<feature type="domain" description="MAM" evidence="3">
    <location>
        <begin position="74"/>
        <end position="221"/>
    </location>
</feature>
<evidence type="ECO:0000313" key="5">
    <source>
        <dbReference type="Proteomes" id="UP000053825"/>
    </source>
</evidence>
<dbReference type="SMART" id="SM00192">
    <property type="entry name" value="LDLa"/>
    <property type="match status" value="1"/>
</dbReference>
<evidence type="ECO:0000256" key="2">
    <source>
        <dbReference type="PROSITE-ProRule" id="PRU00124"/>
    </source>
</evidence>
<accession>A0A0L7R950</accession>
<dbReference type="EMBL" id="KQ414628">
    <property type="protein sequence ID" value="KOC67358.1"/>
    <property type="molecule type" value="Genomic_DNA"/>
</dbReference>
<evidence type="ECO:0000313" key="4">
    <source>
        <dbReference type="EMBL" id="KOC67358.1"/>
    </source>
</evidence>
<dbReference type="FunFam" id="2.60.120.200:FF:000193">
    <property type="entry name" value="Tyrosine-protein kinase receptor"/>
    <property type="match status" value="1"/>
</dbReference>
<dbReference type="OrthoDB" id="73209at2759"/>
<dbReference type="STRING" id="597456.A0A0L7R950"/>
<comment type="caution">
    <text evidence="2">Lacks conserved residue(s) required for the propagation of feature annotation.</text>
</comment>
<dbReference type="Pfam" id="PF00629">
    <property type="entry name" value="MAM"/>
    <property type="match status" value="2"/>
</dbReference>
<evidence type="ECO:0000256" key="1">
    <source>
        <dbReference type="ARBA" id="ARBA00023157"/>
    </source>
</evidence>
<keyword evidence="5" id="KW-1185">Reference proteome</keyword>
<dbReference type="PROSITE" id="PS50068">
    <property type="entry name" value="LDLRA_2"/>
    <property type="match status" value="1"/>
</dbReference>
<evidence type="ECO:0000259" key="3">
    <source>
        <dbReference type="PROSITE" id="PS50060"/>
    </source>
</evidence>
<dbReference type="Proteomes" id="UP000053825">
    <property type="component" value="Unassembled WGS sequence"/>
</dbReference>
<dbReference type="PANTHER" id="PTHR23282:SF146">
    <property type="entry name" value="RT07201P-RELATED"/>
    <property type="match status" value="1"/>
</dbReference>
<gene>
    <name evidence="4" type="ORF">WH47_09275</name>
</gene>
<keyword evidence="4" id="KW-0675">Receptor</keyword>
<dbReference type="InterPro" id="IPR002172">
    <property type="entry name" value="LDrepeatLR_classA_rpt"/>
</dbReference>
<dbReference type="Gene3D" id="4.10.400.10">
    <property type="entry name" value="Low-density Lipoprotein Receptor"/>
    <property type="match status" value="1"/>
</dbReference>
<protein>
    <submittedName>
        <fullName evidence="4">MAM and LDL-receptor class A domain-containing protein C10orf112</fullName>
    </submittedName>
</protein>
<dbReference type="SUPFAM" id="SSF49899">
    <property type="entry name" value="Concanavalin A-like lectins/glucanases"/>
    <property type="match status" value="2"/>
</dbReference>
<dbReference type="CDD" id="cd06263">
    <property type="entry name" value="MAM"/>
    <property type="match status" value="1"/>
</dbReference>
<feature type="domain" description="MAM" evidence="3">
    <location>
        <begin position="272"/>
        <end position="411"/>
    </location>
</feature>
<proteinExistence type="predicted"/>
<dbReference type="Pfam" id="PF00057">
    <property type="entry name" value="Ldl_recept_a"/>
    <property type="match status" value="1"/>
</dbReference>
<feature type="disulfide bond" evidence="2">
    <location>
        <begin position="237"/>
        <end position="255"/>
    </location>
</feature>
<dbReference type="SUPFAM" id="SSF57424">
    <property type="entry name" value="LDL receptor-like module"/>
    <property type="match status" value="1"/>
</dbReference>
<organism evidence="4 5">
    <name type="scientific">Habropoda laboriosa</name>
    <dbReference type="NCBI Taxonomy" id="597456"/>
    <lineage>
        <taxon>Eukaryota</taxon>
        <taxon>Metazoa</taxon>
        <taxon>Ecdysozoa</taxon>
        <taxon>Arthropoda</taxon>
        <taxon>Hexapoda</taxon>
        <taxon>Insecta</taxon>
        <taxon>Pterygota</taxon>
        <taxon>Neoptera</taxon>
        <taxon>Endopterygota</taxon>
        <taxon>Hymenoptera</taxon>
        <taxon>Apocrita</taxon>
        <taxon>Aculeata</taxon>
        <taxon>Apoidea</taxon>
        <taxon>Anthophila</taxon>
        <taxon>Apidae</taxon>
        <taxon>Habropoda</taxon>
    </lineage>
</organism>
<dbReference type="SMART" id="SM00137">
    <property type="entry name" value="MAM"/>
    <property type="match status" value="1"/>
</dbReference>
<dbReference type="InterPro" id="IPR013320">
    <property type="entry name" value="ConA-like_dom_sf"/>
</dbReference>
<dbReference type="PROSITE" id="PS01209">
    <property type="entry name" value="LDLRA_1"/>
    <property type="match status" value="1"/>
</dbReference>
<dbReference type="AlphaFoldDB" id="A0A0L7R950"/>
<dbReference type="PANTHER" id="PTHR23282">
    <property type="entry name" value="APICAL ENDOSOMAL GLYCOPROTEIN PRECURSOR"/>
    <property type="match status" value="1"/>
</dbReference>
<name>A0A0L7R950_9HYME</name>
<dbReference type="InterPro" id="IPR036055">
    <property type="entry name" value="LDL_receptor-like_sf"/>
</dbReference>
<dbReference type="CDD" id="cd00112">
    <property type="entry name" value="LDLa"/>
    <property type="match status" value="1"/>
</dbReference>
<dbReference type="GO" id="GO:0016020">
    <property type="term" value="C:membrane"/>
    <property type="evidence" value="ECO:0007669"/>
    <property type="project" value="InterPro"/>
</dbReference>
<dbReference type="InterPro" id="IPR051560">
    <property type="entry name" value="MAM_domain-containing"/>
</dbReference>
<dbReference type="InterPro" id="IPR023415">
    <property type="entry name" value="LDLR_class-A_CS"/>
</dbReference>
<reference evidence="4 5" key="1">
    <citation type="submission" date="2015-07" db="EMBL/GenBank/DDBJ databases">
        <title>The genome of Habropoda laboriosa.</title>
        <authorList>
            <person name="Pan H."/>
            <person name="Kapheim K."/>
        </authorList>
    </citation>
    <scope>NUCLEOTIDE SEQUENCE [LARGE SCALE GENOMIC DNA]</scope>
    <source>
        <strain evidence="4">0110345459</strain>
    </source>
</reference>
<keyword evidence="1 2" id="KW-1015">Disulfide bond</keyword>
<feature type="disulfide bond" evidence="2">
    <location>
        <begin position="230"/>
        <end position="242"/>
    </location>
</feature>
<dbReference type="PROSITE" id="PS50060">
    <property type="entry name" value="MAM_2"/>
    <property type="match status" value="2"/>
</dbReference>
<dbReference type="Gene3D" id="2.60.120.200">
    <property type="match status" value="2"/>
</dbReference>